<sequence>QRHRHRRLRPPPPHLGPVRLPRHDAAHNQRRSPRDPARRLPLAAAAVCADARQGHPLRPVLPRAVRAHVHRHRRRPARVVGALV</sequence>
<feature type="non-terminal residue" evidence="2">
    <location>
        <position position="84"/>
    </location>
</feature>
<name>A0A0G4MY79_VERLO</name>
<dbReference type="AlphaFoldDB" id="A0A0G4MY79"/>
<feature type="region of interest" description="Disordered" evidence="1">
    <location>
        <begin position="1"/>
        <end position="39"/>
    </location>
</feature>
<evidence type="ECO:0000256" key="1">
    <source>
        <dbReference type="SAM" id="MobiDB-lite"/>
    </source>
</evidence>
<dbReference type="Proteomes" id="UP000044602">
    <property type="component" value="Unassembled WGS sequence"/>
</dbReference>
<reference evidence="3" key="1">
    <citation type="submission" date="2015-05" db="EMBL/GenBank/DDBJ databases">
        <authorList>
            <person name="Fogelqvist Johan"/>
        </authorList>
    </citation>
    <scope>NUCLEOTIDE SEQUENCE [LARGE SCALE GENOMIC DNA]</scope>
</reference>
<protein>
    <submittedName>
        <fullName evidence="2">Uncharacterized protein</fullName>
    </submittedName>
</protein>
<proteinExistence type="predicted"/>
<gene>
    <name evidence="2" type="ORF">BN1708_020599</name>
</gene>
<feature type="compositionally biased region" description="Basic and acidic residues" evidence="1">
    <location>
        <begin position="21"/>
        <end position="38"/>
    </location>
</feature>
<keyword evidence="3" id="KW-1185">Reference proteome</keyword>
<feature type="non-terminal residue" evidence="2">
    <location>
        <position position="1"/>
    </location>
</feature>
<accession>A0A0G4MY79</accession>
<evidence type="ECO:0000313" key="3">
    <source>
        <dbReference type="Proteomes" id="UP000044602"/>
    </source>
</evidence>
<dbReference type="EMBL" id="CVQH01025775">
    <property type="protein sequence ID" value="CRK39030.1"/>
    <property type="molecule type" value="Genomic_DNA"/>
</dbReference>
<organism evidence="2 3">
    <name type="scientific">Verticillium longisporum</name>
    <name type="common">Verticillium dahliae var. longisporum</name>
    <dbReference type="NCBI Taxonomy" id="100787"/>
    <lineage>
        <taxon>Eukaryota</taxon>
        <taxon>Fungi</taxon>
        <taxon>Dikarya</taxon>
        <taxon>Ascomycota</taxon>
        <taxon>Pezizomycotina</taxon>
        <taxon>Sordariomycetes</taxon>
        <taxon>Hypocreomycetidae</taxon>
        <taxon>Glomerellales</taxon>
        <taxon>Plectosphaerellaceae</taxon>
        <taxon>Verticillium</taxon>
    </lineage>
</organism>
<evidence type="ECO:0000313" key="2">
    <source>
        <dbReference type="EMBL" id="CRK39030.1"/>
    </source>
</evidence>